<dbReference type="SUPFAM" id="SSF56672">
    <property type="entry name" value="DNA/RNA polymerases"/>
    <property type="match status" value="1"/>
</dbReference>
<dbReference type="InterPro" id="IPR043128">
    <property type="entry name" value="Rev_trsase/Diguanyl_cyclase"/>
</dbReference>
<dbReference type="PANTHER" id="PTHR47331:SF1">
    <property type="entry name" value="GAG-LIKE PROTEIN"/>
    <property type="match status" value="1"/>
</dbReference>
<keyword evidence="3" id="KW-1185">Reference proteome</keyword>
<reference evidence="2 3" key="1">
    <citation type="journal article" date="2019" name="Gigascience">
        <title>Whole-genome sequence of the oriental lung fluke Paragonimus westermani.</title>
        <authorList>
            <person name="Oey H."/>
            <person name="Zakrzewski M."/>
            <person name="Narain K."/>
            <person name="Devi K.R."/>
            <person name="Agatsuma T."/>
            <person name="Nawaratna S."/>
            <person name="Gobert G.N."/>
            <person name="Jones M.K."/>
            <person name="Ragan M.A."/>
            <person name="McManus D.P."/>
            <person name="Krause L."/>
        </authorList>
    </citation>
    <scope>NUCLEOTIDE SEQUENCE [LARGE SCALE GENOMIC DNA]</scope>
    <source>
        <strain evidence="2 3">IND2009</strain>
    </source>
</reference>
<dbReference type="AlphaFoldDB" id="A0A5J4NB12"/>
<gene>
    <name evidence="2" type="ORF">DEA37_0013402</name>
</gene>
<comment type="caution">
    <text evidence="2">The sequence shown here is derived from an EMBL/GenBank/DDBJ whole genome shotgun (WGS) entry which is preliminary data.</text>
</comment>
<dbReference type="InterPro" id="IPR043502">
    <property type="entry name" value="DNA/RNA_pol_sf"/>
</dbReference>
<dbReference type="InterPro" id="IPR041577">
    <property type="entry name" value="RT_RNaseH_2"/>
</dbReference>
<feature type="domain" description="Reverse transcriptase/retrotransposon-derived protein RNase H-like" evidence="1">
    <location>
        <begin position="490"/>
        <end position="552"/>
    </location>
</feature>
<accession>A0A5J4NB12</accession>
<evidence type="ECO:0000259" key="1">
    <source>
        <dbReference type="Pfam" id="PF17919"/>
    </source>
</evidence>
<organism evidence="2 3">
    <name type="scientific">Paragonimus westermani</name>
    <dbReference type="NCBI Taxonomy" id="34504"/>
    <lineage>
        <taxon>Eukaryota</taxon>
        <taxon>Metazoa</taxon>
        <taxon>Spiralia</taxon>
        <taxon>Lophotrochozoa</taxon>
        <taxon>Platyhelminthes</taxon>
        <taxon>Trematoda</taxon>
        <taxon>Digenea</taxon>
        <taxon>Plagiorchiida</taxon>
        <taxon>Troglotremata</taxon>
        <taxon>Troglotrematidae</taxon>
        <taxon>Paragonimus</taxon>
    </lineage>
</organism>
<evidence type="ECO:0000313" key="2">
    <source>
        <dbReference type="EMBL" id="KAA3672560.1"/>
    </source>
</evidence>
<dbReference type="Proteomes" id="UP000324629">
    <property type="component" value="Unassembled WGS sequence"/>
</dbReference>
<dbReference type="PANTHER" id="PTHR47331">
    <property type="entry name" value="PHD-TYPE DOMAIN-CONTAINING PROTEIN"/>
    <property type="match status" value="1"/>
</dbReference>
<proteinExistence type="predicted"/>
<dbReference type="Gene3D" id="3.30.70.270">
    <property type="match status" value="1"/>
</dbReference>
<dbReference type="EMBL" id="QNGE01004769">
    <property type="protein sequence ID" value="KAA3672560.1"/>
    <property type="molecule type" value="Genomic_DNA"/>
</dbReference>
<evidence type="ECO:0000313" key="3">
    <source>
        <dbReference type="Proteomes" id="UP000324629"/>
    </source>
</evidence>
<name>A0A5J4NB12_9TREM</name>
<protein>
    <recommendedName>
        <fullName evidence="1">Reverse transcriptase/retrotransposon-derived protein RNase H-like domain-containing protein</fullName>
    </recommendedName>
</protein>
<sequence length="726" mass="82774">MDDSVIEEELRLKEEELRFMRAQLEFRKRLKERSDFGKTEEPTERNRAKAAIEHCVLLSSEVGFTVATGILRRRFGRPHETNQAISEDVFNGPRVAKTETEGLQLLATQMKGCQLTLSQLNHPSELSCPTNLLRIMDRLPRPLQEKWVVVADSVSTTGREPFFNDLLEFRDRRISISSNLYGQLIAHSSRGHINGTENVRFPEDSQRMPHVSTAVGVRANRMVESTATLKDGRYEIGLPWRFDGVNLTDSRWMAQKRLNLLRRRLSHDTESARKYSEIIRAHVVRGNISRVDTSEDKTHRLYYLSHHPVLNSNKPGKVRILFDCAAEYKDTSFNKVLLQRPVLTNNLVGVLFRFRKGLVAWSSDIEEMFLQVKVPERDRWALSLLWWSNEPMSGSPDKRTPVQYQSQLDTMIQGVRNKRFIRSSTFPWAFLRVGGREGWVHTVCVAHKHLNAVTKRVSFPLPRTDTTLDVLPGTKWFCLLDLAPEYRQVEISSAPILASPDFSPSAVPFILHTDASDLAIGAVLSQKSANGEVVIVYANSQLDKQHQSKSQQHQKSCHDRTANGPVYRIRDQVWLYAPEQPLGAPHKFHQPWLGPFVNVHMRSPTVYVNRDTPNPIADVPTLHCNQLKPPKTPEDAHMRPLPVPPGSLTIAEETVGIPAQVDRSNIGSTETLGSVPHWEGAAYQYRNCCTCNLNSPLRFSYFDLFQVDRLPIIRRVPRTSWTSLDL</sequence>
<dbReference type="Pfam" id="PF17919">
    <property type="entry name" value="RT_RNaseH_2"/>
    <property type="match status" value="1"/>
</dbReference>